<dbReference type="NCBIfam" id="TIGR00277">
    <property type="entry name" value="HDIG"/>
    <property type="match status" value="1"/>
</dbReference>
<dbReference type="EMBL" id="JAHXCT010000004">
    <property type="protein sequence ID" value="MBW4769478.1"/>
    <property type="molecule type" value="Genomic_DNA"/>
</dbReference>
<proteinExistence type="predicted"/>
<dbReference type="InterPro" id="IPR003607">
    <property type="entry name" value="HD/PDEase_dom"/>
</dbReference>
<keyword evidence="3" id="KW-1185">Reference proteome</keyword>
<comment type="caution">
    <text evidence="2">The sequence shown here is derived from an EMBL/GenBank/DDBJ whole genome shotgun (WGS) entry which is preliminary data.</text>
</comment>
<dbReference type="RefSeq" id="WP_219481374.1">
    <property type="nucleotide sequence ID" value="NZ_JAHXCT010000004.1"/>
</dbReference>
<reference evidence="2 3" key="1">
    <citation type="submission" date="2021-07" db="EMBL/GenBank/DDBJ databases">
        <title>Genomic diversity and antimicrobial resistance of Prevotella spp. isolated from chronic lung disease airways.</title>
        <authorList>
            <person name="Webb K.A."/>
            <person name="Olagoke O.S."/>
            <person name="Baird T."/>
            <person name="Neill J."/>
            <person name="Pham A."/>
            <person name="Wells T.J."/>
            <person name="Ramsay K.A."/>
            <person name="Bell S.C."/>
            <person name="Sarovich D.S."/>
            <person name="Price E.P."/>
        </authorList>
    </citation>
    <scope>NUCLEOTIDE SEQUENCE [LARGE SCALE GENOMIC DNA]</scope>
    <source>
        <strain evidence="2 3">SCHI0011.S.12</strain>
    </source>
</reference>
<evidence type="ECO:0000313" key="2">
    <source>
        <dbReference type="EMBL" id="MBW4769478.1"/>
    </source>
</evidence>
<feature type="domain" description="HD" evidence="1">
    <location>
        <begin position="24"/>
        <end position="140"/>
    </location>
</feature>
<evidence type="ECO:0000259" key="1">
    <source>
        <dbReference type="Pfam" id="PF01966"/>
    </source>
</evidence>
<gene>
    <name evidence="2" type="ORF">KZO38_06840</name>
</gene>
<dbReference type="PANTHER" id="PTHR35795:SF1">
    <property type="entry name" value="BIS(5'-NUCLEOSYL)-TETRAPHOSPHATASE, SYMMETRICAL"/>
    <property type="match status" value="1"/>
</dbReference>
<sequence length="178" mass="20500">MDYQRIIDKYYPTENKLKNILMVHSRAVADYALAVIARHPELNIDASFVEEAAMLHDIGIFQCDASGIECFGCHPYILHGRIGAELLRKESFPQHARVCERHTGAGITKEQIQENNLPLPLLDFCPESIEEKLVCYADKFFSKTKLDKTKTFDEALRSLKKFGEDGIERFCSWHEMFK</sequence>
<evidence type="ECO:0000313" key="3">
    <source>
        <dbReference type="Proteomes" id="UP000788426"/>
    </source>
</evidence>
<dbReference type="Proteomes" id="UP000788426">
    <property type="component" value="Unassembled WGS sequence"/>
</dbReference>
<dbReference type="PANTHER" id="PTHR35795">
    <property type="entry name" value="SLR1885 PROTEIN"/>
    <property type="match status" value="1"/>
</dbReference>
<dbReference type="InterPro" id="IPR006675">
    <property type="entry name" value="HDIG_dom"/>
</dbReference>
<protein>
    <submittedName>
        <fullName evidence="2">HDIG domain-containing protein</fullName>
    </submittedName>
</protein>
<dbReference type="CDD" id="cd00077">
    <property type="entry name" value="HDc"/>
    <property type="match status" value="1"/>
</dbReference>
<name>A0ABS6YD33_9BACT</name>
<dbReference type="Pfam" id="PF01966">
    <property type="entry name" value="HD"/>
    <property type="match status" value="1"/>
</dbReference>
<dbReference type="InterPro" id="IPR006674">
    <property type="entry name" value="HD_domain"/>
</dbReference>
<accession>A0ABS6YD33</accession>
<organism evidence="2 3">
    <name type="scientific">Hoylesella nanceiensis</name>
    <dbReference type="NCBI Taxonomy" id="425941"/>
    <lineage>
        <taxon>Bacteria</taxon>
        <taxon>Pseudomonadati</taxon>
        <taxon>Bacteroidota</taxon>
        <taxon>Bacteroidia</taxon>
        <taxon>Bacteroidales</taxon>
        <taxon>Prevotellaceae</taxon>
        <taxon>Hoylesella</taxon>
    </lineage>
</organism>
<dbReference type="InterPro" id="IPR051094">
    <property type="entry name" value="Diverse_Catalytic_Enzymes"/>
</dbReference>